<accession>A0A1Y5TDC9</accession>
<protein>
    <submittedName>
        <fullName evidence="1">Uncharacterized protein</fullName>
    </submittedName>
</protein>
<dbReference type="AlphaFoldDB" id="A0A1Y5TDC9"/>
<dbReference type="Proteomes" id="UP000193862">
    <property type="component" value="Unassembled WGS sequence"/>
</dbReference>
<evidence type="ECO:0000313" key="2">
    <source>
        <dbReference type="Proteomes" id="UP000193862"/>
    </source>
</evidence>
<gene>
    <name evidence="1" type="ORF">AQS8620_02771</name>
</gene>
<name>A0A1Y5TDC9_9RHOB</name>
<reference evidence="1 2" key="1">
    <citation type="submission" date="2017-03" db="EMBL/GenBank/DDBJ databases">
        <authorList>
            <person name="Afonso C.L."/>
            <person name="Miller P.J."/>
            <person name="Scott M.A."/>
            <person name="Spackman E."/>
            <person name="Goraichik I."/>
            <person name="Dimitrov K.M."/>
            <person name="Suarez D.L."/>
            <person name="Swayne D.E."/>
        </authorList>
    </citation>
    <scope>NUCLEOTIDE SEQUENCE [LARGE SCALE GENOMIC DNA]</scope>
    <source>
        <strain evidence="1 2">CECT 8620</strain>
    </source>
</reference>
<keyword evidence="2" id="KW-1185">Reference proteome</keyword>
<proteinExistence type="predicted"/>
<evidence type="ECO:0000313" key="1">
    <source>
        <dbReference type="EMBL" id="SLN61012.1"/>
    </source>
</evidence>
<organism evidence="1 2">
    <name type="scientific">Aquimixticola soesokkakensis</name>
    <dbReference type="NCBI Taxonomy" id="1519096"/>
    <lineage>
        <taxon>Bacteria</taxon>
        <taxon>Pseudomonadati</taxon>
        <taxon>Pseudomonadota</taxon>
        <taxon>Alphaproteobacteria</taxon>
        <taxon>Rhodobacterales</taxon>
        <taxon>Paracoccaceae</taxon>
        <taxon>Aquimixticola</taxon>
    </lineage>
</organism>
<sequence length="381" mass="42562">MLEVSDLTRDHVDLSDGFAARRYFAKFAAITDHLARVTQVLAQEALLSTPEETVVSTYVRAVAKTFDALGLKYLLTGRDTGVFFGSLAFDNHESGFPVHREIMQMASDASQAGKHLAGMPDVATLKDRMLREIIGNLSLPTKLQFALSQRLYYEALQSGGLFGVQNDPLAIWLETTGEDPKAARRSYLVHWAVYDSQINLPVVYLLELEDTGRVALAADDTRWPEVQRHLMAQALGGLKLLTIARGFDRDFDDLHPKRLKRIHLGPMYSQAYTRQSGPIQSVLDAARAPEGQDWALALTFEELRSERVEEERKGWFGSVEREVFALDPFAGRGAETGATLMSRALVLPERPYQALVDLDPPGFHDVRKFVVSPQGQVLSYR</sequence>
<dbReference type="EMBL" id="FWFS01000010">
    <property type="protein sequence ID" value="SLN61012.1"/>
    <property type="molecule type" value="Genomic_DNA"/>
</dbReference>